<feature type="binding site" evidence="3">
    <location>
        <position position="154"/>
    </location>
    <ligand>
        <name>a divalent metal cation</name>
        <dbReference type="ChEBI" id="CHEBI:60240"/>
    </ligand>
</feature>
<dbReference type="KEGG" id="cmh:VO01_09550"/>
<dbReference type="AlphaFoldDB" id="A0A0D5CJA6"/>
<feature type="binding site" evidence="3">
    <location>
        <position position="20"/>
    </location>
    <ligand>
        <name>a divalent metal cation</name>
        <dbReference type="ChEBI" id="CHEBI:60240"/>
    </ligand>
</feature>
<sequence>MTAMTSDLRVLRDARAILVESLWWDPAGDVMWNDITSGTLHRSPWTGAADGSDDTVLELPPPLASFQPADDGGYVAGLGDRIVLVDREGRITRELARVEHAHGGIRMNEGKVDPAGRFVIGSMDVTDGEPDAAVYSIDGSGTLRTLLGGFAVTNGFEWTDGGRTMVLADTGQQTVYRAPYSADGELGELEHWIHGEMSDGLTLDADGYAWNGIYGAGKVIRWAPDGSKDLEIAIPAPNVTSVAFAGPDLRTLVIGTARENLTEEQLEEHPLSGGVFAIDTAVSGRPVNVFRTVVDGAPRA</sequence>
<dbReference type="GO" id="GO:0005509">
    <property type="term" value="F:calcium ion binding"/>
    <property type="evidence" value="ECO:0007669"/>
    <property type="project" value="TreeGrafter"/>
</dbReference>
<feature type="binding site" evidence="3">
    <location>
        <position position="106"/>
    </location>
    <ligand>
        <name>substrate</name>
    </ligand>
</feature>
<protein>
    <recommendedName>
        <fullName evidence="4">SMP-30/Gluconolactonase/LRE-like region domain-containing protein</fullName>
    </recommendedName>
</protein>
<dbReference type="PRINTS" id="PR01790">
    <property type="entry name" value="SMP30FAMILY"/>
</dbReference>
<accession>A0A0D5CJA6</accession>
<dbReference type="InterPro" id="IPR013658">
    <property type="entry name" value="SGL"/>
</dbReference>
<dbReference type="PANTHER" id="PTHR10907:SF47">
    <property type="entry name" value="REGUCALCIN"/>
    <property type="match status" value="1"/>
</dbReference>
<evidence type="ECO:0000313" key="6">
    <source>
        <dbReference type="Proteomes" id="UP000032604"/>
    </source>
</evidence>
<keyword evidence="3" id="KW-0479">Metal-binding</keyword>
<evidence type="ECO:0000259" key="4">
    <source>
        <dbReference type="Pfam" id="PF08450"/>
    </source>
</evidence>
<evidence type="ECO:0000256" key="2">
    <source>
        <dbReference type="PIRSR" id="PIRSR605511-1"/>
    </source>
</evidence>
<keyword evidence="3" id="KW-0862">Zinc</keyword>
<dbReference type="Proteomes" id="UP000032604">
    <property type="component" value="Chromosome"/>
</dbReference>
<proteinExistence type="inferred from homology"/>
<feature type="active site" description="Proton donor/acceptor" evidence="2">
    <location>
        <position position="199"/>
    </location>
</feature>
<dbReference type="GO" id="GO:0004341">
    <property type="term" value="F:gluconolactonase activity"/>
    <property type="evidence" value="ECO:0007669"/>
    <property type="project" value="TreeGrafter"/>
</dbReference>
<evidence type="ECO:0000256" key="3">
    <source>
        <dbReference type="PIRSR" id="PIRSR605511-2"/>
    </source>
</evidence>
<evidence type="ECO:0000256" key="1">
    <source>
        <dbReference type="ARBA" id="ARBA00008853"/>
    </source>
</evidence>
<comment type="similarity">
    <text evidence="1">Belongs to the SMP-30/CGR1 family.</text>
</comment>
<comment type="cofactor">
    <cofactor evidence="3">
        <name>Zn(2+)</name>
        <dbReference type="ChEBI" id="CHEBI:29105"/>
    </cofactor>
    <text evidence="3">Binds 1 divalent metal cation per subunit.</text>
</comment>
<feature type="binding site" evidence="3">
    <location>
        <position position="199"/>
    </location>
    <ligand>
        <name>a divalent metal cation</name>
        <dbReference type="ChEBI" id="CHEBI:60240"/>
    </ligand>
</feature>
<evidence type="ECO:0000313" key="5">
    <source>
        <dbReference type="EMBL" id="AJW79337.1"/>
    </source>
</evidence>
<feature type="domain" description="SMP-30/Gluconolactonase/LRE-like region" evidence="4">
    <location>
        <begin position="20"/>
        <end position="258"/>
    </location>
</feature>
<dbReference type="EMBL" id="CP011043">
    <property type="protein sequence ID" value="AJW79337.1"/>
    <property type="molecule type" value="Genomic_DNA"/>
</dbReference>
<dbReference type="PATRIC" id="fig|33014.5.peg.1971"/>
<dbReference type="SUPFAM" id="SSF63829">
    <property type="entry name" value="Calcium-dependent phosphotriesterase"/>
    <property type="match status" value="1"/>
</dbReference>
<dbReference type="PANTHER" id="PTHR10907">
    <property type="entry name" value="REGUCALCIN"/>
    <property type="match status" value="1"/>
</dbReference>
<dbReference type="InterPro" id="IPR005511">
    <property type="entry name" value="SMP-30"/>
</dbReference>
<dbReference type="OrthoDB" id="2633250at2"/>
<dbReference type="HOGENOM" id="CLU_036110_3_1_11"/>
<dbReference type="Gene3D" id="2.120.10.30">
    <property type="entry name" value="TolB, C-terminal domain"/>
    <property type="match status" value="1"/>
</dbReference>
<dbReference type="RefSeq" id="WP_045528523.1">
    <property type="nucleotide sequence ID" value="NZ_CP011043.1"/>
</dbReference>
<gene>
    <name evidence="5" type="ORF">VO01_09550</name>
</gene>
<dbReference type="InterPro" id="IPR011042">
    <property type="entry name" value="6-blade_b-propeller_TolB-like"/>
</dbReference>
<dbReference type="GO" id="GO:0019853">
    <property type="term" value="P:L-ascorbic acid biosynthetic process"/>
    <property type="evidence" value="ECO:0007669"/>
    <property type="project" value="TreeGrafter"/>
</dbReference>
<name>A0A0D5CJA6_9MICO</name>
<reference evidence="5 6" key="1">
    <citation type="journal article" date="2015" name="Genome Announc.">
        <title>Complete Genome Sequence of Clavibacter michiganensis subsp. insidiosus R1-1 Using PacBio Single-Molecule Real-Time Technology.</title>
        <authorList>
            <person name="Lu Y."/>
            <person name="Samac D.A."/>
            <person name="Glazebrook J."/>
            <person name="Ishimaru C.A."/>
        </authorList>
    </citation>
    <scope>NUCLEOTIDE SEQUENCE [LARGE SCALE GENOMIC DNA]</scope>
    <source>
        <strain evidence="5 6">R1-1</strain>
    </source>
</reference>
<dbReference type="Pfam" id="PF08450">
    <property type="entry name" value="SGL"/>
    <property type="match status" value="1"/>
</dbReference>
<organism evidence="5 6">
    <name type="scientific">Clavibacter michiganensis subsp. insidiosus</name>
    <dbReference type="NCBI Taxonomy" id="33014"/>
    <lineage>
        <taxon>Bacteria</taxon>
        <taxon>Bacillati</taxon>
        <taxon>Actinomycetota</taxon>
        <taxon>Actinomycetes</taxon>
        <taxon>Micrococcales</taxon>
        <taxon>Microbacteriaceae</taxon>
        <taxon>Clavibacter</taxon>
    </lineage>
</organism>
<feature type="binding site" evidence="3">
    <location>
        <position position="108"/>
    </location>
    <ligand>
        <name>substrate</name>
    </ligand>
</feature>